<dbReference type="InterPro" id="IPR004843">
    <property type="entry name" value="Calcineurin-like_PHP"/>
</dbReference>
<dbReference type="PANTHER" id="PTHR22953:SF153">
    <property type="entry name" value="PURPLE ACID PHOSPHATASE"/>
    <property type="match status" value="1"/>
</dbReference>
<sequence>MANRISFSIMRYTLISIILIMLAFTNSQYSIAGEAILRPLETEQQSAEQQATAPVSGAMALRWGPLQGLITPHEAFISWATTRPGKCVFQLNGSAIDEVKSKGFYHKIQLTGLAAGTKHTGRIIIKNGQKDILSDSFIFTTPPASNQKALQHLTGQWNFIAFGDTRTNHKDHQKVMDSLLREQPGTSFVIHTGDLVQSGDCLPMWDQFFAIEGRLMMNGSFIACRGNHEKQGDPFKELFYSPSGSGNGGKTWFSYRYNNAQFVVLDPLEPMEPQTRFLENVLSKAQDDKVKWKFVAWHNPPYSSGRHGNDQKIIDAWVPLLEKYGVNAGFFGHDHMYEHSLKKNTHYFILGGGGAPLYKFNRSNPWSLKTSSTLHFARVDVSDERVIITVIKPDGSLLDEVTIK</sequence>
<feature type="domain" description="Calcineurin-like phosphoesterase" evidence="2">
    <location>
        <begin position="159"/>
        <end position="337"/>
    </location>
</feature>
<gene>
    <name evidence="3" type="ORF">CVV64_15745</name>
</gene>
<dbReference type="SUPFAM" id="SSF56300">
    <property type="entry name" value="Metallo-dependent phosphatases"/>
    <property type="match status" value="1"/>
</dbReference>
<dbReference type="InterPro" id="IPR039331">
    <property type="entry name" value="PAPs-like"/>
</dbReference>
<reference evidence="3 4" key="1">
    <citation type="journal article" date="2017" name="ISME J.">
        <title>Potential for microbial H2 and metal transformations associated with novel bacteria and archaea in deep terrestrial subsurface sediments.</title>
        <authorList>
            <person name="Hernsdorf A.W."/>
            <person name="Amano Y."/>
            <person name="Miyakawa K."/>
            <person name="Ise K."/>
            <person name="Suzuki Y."/>
            <person name="Anantharaman K."/>
            <person name="Probst A."/>
            <person name="Burstein D."/>
            <person name="Thomas B.C."/>
            <person name="Banfield J.F."/>
        </authorList>
    </citation>
    <scope>NUCLEOTIDE SEQUENCE [LARGE SCALE GENOMIC DNA]</scope>
    <source>
        <strain evidence="3">HGW-Wallbacteria-1</strain>
    </source>
</reference>
<keyword evidence="1" id="KW-0732">Signal</keyword>
<evidence type="ECO:0000313" key="3">
    <source>
        <dbReference type="EMBL" id="PKK89158.1"/>
    </source>
</evidence>
<dbReference type="EMBL" id="PGXC01000024">
    <property type="protein sequence ID" value="PKK89158.1"/>
    <property type="molecule type" value="Genomic_DNA"/>
</dbReference>
<dbReference type="Pfam" id="PF00149">
    <property type="entry name" value="Metallophos"/>
    <property type="match status" value="1"/>
</dbReference>
<dbReference type="PANTHER" id="PTHR22953">
    <property type="entry name" value="ACID PHOSPHATASE RELATED"/>
    <property type="match status" value="1"/>
</dbReference>
<evidence type="ECO:0000256" key="1">
    <source>
        <dbReference type="ARBA" id="ARBA00022729"/>
    </source>
</evidence>
<dbReference type="Gene3D" id="3.60.21.10">
    <property type="match status" value="1"/>
</dbReference>
<comment type="caution">
    <text evidence="3">The sequence shown here is derived from an EMBL/GenBank/DDBJ whole genome shotgun (WGS) entry which is preliminary data.</text>
</comment>
<accession>A0A2N1PLD2</accession>
<organism evidence="3 4">
    <name type="scientific">Candidatus Wallbacteria bacterium HGW-Wallbacteria-1</name>
    <dbReference type="NCBI Taxonomy" id="2013854"/>
    <lineage>
        <taxon>Bacteria</taxon>
        <taxon>Candidatus Walliibacteriota</taxon>
    </lineage>
</organism>
<dbReference type="InterPro" id="IPR029052">
    <property type="entry name" value="Metallo-depent_PP-like"/>
</dbReference>
<evidence type="ECO:0000259" key="2">
    <source>
        <dbReference type="Pfam" id="PF00149"/>
    </source>
</evidence>
<name>A0A2N1PLD2_9BACT</name>
<evidence type="ECO:0000313" key="4">
    <source>
        <dbReference type="Proteomes" id="UP000233256"/>
    </source>
</evidence>
<proteinExistence type="predicted"/>
<dbReference type="GO" id="GO:0003993">
    <property type="term" value="F:acid phosphatase activity"/>
    <property type="evidence" value="ECO:0007669"/>
    <property type="project" value="InterPro"/>
</dbReference>
<dbReference type="AlphaFoldDB" id="A0A2N1PLD2"/>
<dbReference type="Proteomes" id="UP000233256">
    <property type="component" value="Unassembled WGS sequence"/>
</dbReference>
<protein>
    <recommendedName>
        <fullName evidence="2">Calcineurin-like phosphoesterase domain-containing protein</fullName>
    </recommendedName>
</protein>